<feature type="coiled-coil region" evidence="8">
    <location>
        <begin position="767"/>
        <end position="895"/>
    </location>
</feature>
<dbReference type="GO" id="GO:0031965">
    <property type="term" value="C:nuclear membrane"/>
    <property type="evidence" value="ECO:0007669"/>
    <property type="project" value="UniProtKB-SubCell"/>
</dbReference>
<reference evidence="10 11" key="1">
    <citation type="submission" date="2024-08" db="EMBL/GenBank/DDBJ databases">
        <title>Gnathostoma spinigerum genome.</title>
        <authorList>
            <person name="Gonzalez-Bertolin B."/>
            <person name="Monzon S."/>
            <person name="Zaballos A."/>
            <person name="Jimenez P."/>
            <person name="Dekumyoy P."/>
            <person name="Varona S."/>
            <person name="Cuesta I."/>
            <person name="Sumanam S."/>
            <person name="Adisakwattana P."/>
            <person name="Gasser R.B."/>
            <person name="Hernandez-Gonzalez A."/>
            <person name="Young N.D."/>
            <person name="Perteguer M.J."/>
        </authorList>
    </citation>
    <scope>NUCLEOTIDE SEQUENCE [LARGE SCALE GENOMIC DNA]</scope>
    <source>
        <strain evidence="10">AL3</strain>
        <tissue evidence="10">Liver</tissue>
    </source>
</reference>
<dbReference type="InterPro" id="IPR057133">
    <property type="entry name" value="Spectrin_Anc-1_2"/>
</dbReference>
<dbReference type="Pfam" id="PF24615">
    <property type="entry name" value="Spectrin_Anc-1_2"/>
    <property type="match status" value="1"/>
</dbReference>
<evidence type="ECO:0000256" key="2">
    <source>
        <dbReference type="ARBA" id="ARBA00008619"/>
    </source>
</evidence>
<dbReference type="PANTHER" id="PTHR21524:SF5">
    <property type="entry name" value="SPECTRIN REPEAT CONTAINING NUCLEAR ENVELOPE PROTEIN 2"/>
    <property type="match status" value="1"/>
</dbReference>
<feature type="coiled-coil region" evidence="8">
    <location>
        <begin position="677"/>
        <end position="739"/>
    </location>
</feature>
<dbReference type="InterPro" id="IPR057132">
    <property type="entry name" value="ANC1_spectrin_dom"/>
</dbReference>
<organism evidence="10 11">
    <name type="scientific">Gnathostoma spinigerum</name>
    <dbReference type="NCBI Taxonomy" id="75299"/>
    <lineage>
        <taxon>Eukaryota</taxon>
        <taxon>Metazoa</taxon>
        <taxon>Ecdysozoa</taxon>
        <taxon>Nematoda</taxon>
        <taxon>Chromadorea</taxon>
        <taxon>Rhabditida</taxon>
        <taxon>Spirurina</taxon>
        <taxon>Gnathostomatomorpha</taxon>
        <taxon>Gnathostomatoidea</taxon>
        <taxon>Gnathostomatidae</taxon>
        <taxon>Gnathostoma</taxon>
    </lineage>
</organism>
<evidence type="ECO:0000259" key="9">
    <source>
        <dbReference type="PROSITE" id="PS51049"/>
    </source>
</evidence>
<evidence type="ECO:0000256" key="7">
    <source>
        <dbReference type="PROSITE-ProRule" id="PRU00385"/>
    </source>
</evidence>
<feature type="topological domain" description="Perinuclear space" evidence="7">
    <location>
        <begin position="1744"/>
        <end position="1773"/>
    </location>
</feature>
<feature type="non-terminal residue" evidence="10">
    <location>
        <position position="1"/>
    </location>
</feature>
<protein>
    <recommendedName>
        <fullName evidence="9">KASH domain-containing protein</fullName>
    </recommendedName>
</protein>
<keyword evidence="3 7" id="KW-0812">Transmembrane</keyword>
<dbReference type="InterPro" id="IPR012315">
    <property type="entry name" value="KASH"/>
</dbReference>
<comment type="similarity">
    <text evidence="2">Belongs to the nesprin family.</text>
</comment>
<gene>
    <name evidence="10" type="ORF">AB6A40_002699</name>
</gene>
<feature type="topological domain" description="Cytoplasmic" evidence="7">
    <location>
        <begin position="1"/>
        <end position="1722"/>
    </location>
</feature>
<proteinExistence type="inferred from homology"/>
<keyword evidence="5 7" id="KW-0472">Membrane</keyword>
<evidence type="ECO:0000256" key="4">
    <source>
        <dbReference type="ARBA" id="ARBA00022989"/>
    </source>
</evidence>
<comment type="subcellular location">
    <subcellularLocation>
        <location evidence="1">Nucleus membrane</location>
    </subcellularLocation>
</comment>
<keyword evidence="8" id="KW-0175">Coiled coil</keyword>
<evidence type="ECO:0000256" key="6">
    <source>
        <dbReference type="ARBA" id="ARBA00023242"/>
    </source>
</evidence>
<sequence length="1773" mass="198454">FRNVRDAAAEQLEQLQQPYDEVTQKPLRSLEEAVADFDHLKETIEKFGSLKAIALKAKEISEQLEPLEIAYSEVRFLDVDLEQTQQQYDDVLTSIDSEVSDEKSMNKSGEQLLDELEKMKRMLEAEPNKTQLDEISRHLLPPLKAQMDVLKSNDEHAKASRIHVVRDGRPSIDQIICIANEVQEGTARKLKQMEEVEKAEHVAALRSDFEKLRLTADESEEEALRGRIEAELRLLAPDEECTKQLSEELSTIQSAKDAEKALKKEVAERLAGVKKRGDELQSEVDDVLDVGPEKAIEKRGEHIAVLDAHLNEIIGSLLPTLDDIRKECELNDVLPPSAINDELQRMSALRDKCEDEIASRKRDEKKAIEAEKKLNEAQSVFDDAEPLLSEVDEVRRTSGDPSEVENQLKIVDNVEQSVLATLTSLDAVDTSKLSESQRAEHAQKRDNLQALLNRLRALRESVDDHMKKLLRWNENKKVVDDEMNDLVNAAKQLIDRYNVAQPLSVATSDIHKAEELLERLKWVGERAATAKESLLGELPECGSVIDDATRRSEKIETALVELQNLLVPLCEDVAAENELVNKQNELLDKVSKLSERAAGIHALPEGGLAPSDELAKLHDELSEVKKGVGELEQLASIPSRLVLHGETLNVGELMGQVNNLDRLLNEKEGDVAAQLELMALTSSIASEKAKLRDALEEAQNVENSGNAGELELEGAIGGLDRAREYLKTLENAYEKLNLLPDTEKQRAELLDDQSSLGESMENISSALKDRLENLKNFNEKAKSIENDLGELRERFDRMPPADSDDAIPSVERAIESAERLRGELDALAESVDELTPLVEPKRRYDRLDSEHRQMDDALKAKREDIVREQTAKNAEKLLDGALNEAEIVLKNAERESEQVEPTSGALKQLQVTLLPAIAEKMAKVDEVEMPIISENRETLEARKNSLKARAERLRDSIDAHLADVSRQEEVAGKVHEKLNEMDVELAALASLCEHAQPLESAIESTNRLRALYDALPLVEMDDITLRVCKEPLVRQSDALKSSVKALLVPLEREVNKERELNDEVKNTMSVLASAANEVIAIDETSGTAEEIDKAASLSEYLRMLASNIESLEKKLSTQPTLVERSPMDESPTKRFGDLQEKLERKKQHLQDRAKLQSSKAEMDILAEKIRSRCDELEAVPLVSLDDQKVALQDLEAKKRELETIVESIPEGEEGDALREQSSWQLGRLSSLLASLAEAVGSKVAALASFRATKDDIEKQLVALRKPTEVHLDEDESVQGLNERLDGLKDGLNNAHRLRKKLEESDDVALDDESRNAKEVLLKEIDETVANIEAFIGNTTKLLADKIAAEKLQSETKQVLDELNMLVDEGRSLLKDSDAIPSMYETTANAFNEPLGHARDVLASAANVQDPQMVQLQTVIEQAENVREDLLKRADLWREFRNVRDAAAEQLEQLQQPYDEVTQKPLRSLEEAVADFDHLKVVLSSHQDLLLSIGFMRSLCDELSPLSVASNDLAYLSSDFDGLHRKTEDLLDCLCAEVNVAQRLMHSLREVEFECNEVAHSVHVEDISSSALFDLRQRVNDLKSHVDLVDEDIRKFNENRRFIMLSGEADVPVLARRLEGLDNIIIAVAATTGEEEYDIDEAANLLAVAYPGQDPRNVLQEQGIPFDEEVSGEECASENYDDLDAVELVSVEEELSFSPIPDDPAPARIHYQRQRSLWRRILRTALPLQAMLILLLGAACLVPHCDDEYCCQLLNNFARSFDPSLEFVNGPPPL</sequence>
<feature type="domain" description="KASH" evidence="9">
    <location>
        <begin position="1714"/>
        <end position="1773"/>
    </location>
</feature>
<keyword evidence="4" id="KW-1133">Transmembrane helix</keyword>
<evidence type="ECO:0000256" key="5">
    <source>
        <dbReference type="ARBA" id="ARBA00023136"/>
    </source>
</evidence>
<feature type="coiled-coil region" evidence="8">
    <location>
        <begin position="936"/>
        <end position="963"/>
    </location>
</feature>
<dbReference type="Pfam" id="PF24611">
    <property type="entry name" value="Spectrin_Anc-1"/>
    <property type="match status" value="2"/>
</dbReference>
<evidence type="ECO:0000256" key="1">
    <source>
        <dbReference type="ARBA" id="ARBA00004126"/>
    </source>
</evidence>
<dbReference type="Pfam" id="PF24531">
    <property type="entry name" value="ANC1_spectrin"/>
    <property type="match status" value="2"/>
</dbReference>
<feature type="coiled-coil region" evidence="8">
    <location>
        <begin position="438"/>
        <end position="475"/>
    </location>
</feature>
<dbReference type="PANTHER" id="PTHR21524">
    <property type="entry name" value="SPECTRIN REPEAT CONTAINING NUCLEAR ENVELOPE PROTEIN 2"/>
    <property type="match status" value="1"/>
</dbReference>
<evidence type="ECO:0000313" key="11">
    <source>
        <dbReference type="Proteomes" id="UP001608902"/>
    </source>
</evidence>
<dbReference type="EMBL" id="JBGFUD010001239">
    <property type="protein sequence ID" value="MFH4975990.1"/>
    <property type="molecule type" value="Genomic_DNA"/>
</dbReference>
<keyword evidence="6" id="KW-0539">Nucleus</keyword>
<dbReference type="InterPro" id="IPR057134">
    <property type="entry name" value="Spectrin_Anc-1_3"/>
</dbReference>
<name>A0ABD6EI57_9BILA</name>
<dbReference type="Pfam" id="PF10541">
    <property type="entry name" value="KASH"/>
    <property type="match status" value="1"/>
</dbReference>
<dbReference type="PROSITE" id="PS51049">
    <property type="entry name" value="KASH"/>
    <property type="match status" value="1"/>
</dbReference>
<evidence type="ECO:0000256" key="3">
    <source>
        <dbReference type="ARBA" id="ARBA00022692"/>
    </source>
</evidence>
<evidence type="ECO:0000256" key="8">
    <source>
        <dbReference type="SAM" id="Coils"/>
    </source>
</evidence>
<dbReference type="SMART" id="SM01249">
    <property type="entry name" value="KASH"/>
    <property type="match status" value="1"/>
</dbReference>
<comment type="caution">
    <text evidence="10">The sequence shown here is derived from an EMBL/GenBank/DDBJ whole genome shotgun (WGS) entry which is preliminary data.</text>
</comment>
<dbReference type="Proteomes" id="UP001608902">
    <property type="component" value="Unassembled WGS sequence"/>
</dbReference>
<evidence type="ECO:0000313" key="10">
    <source>
        <dbReference type="EMBL" id="MFH4975990.1"/>
    </source>
</evidence>
<accession>A0ABD6EI57</accession>
<keyword evidence="11" id="KW-1185">Reference proteome</keyword>